<dbReference type="InterPro" id="IPR019410">
    <property type="entry name" value="Methyltransf_16"/>
</dbReference>
<evidence type="ECO:0000256" key="8">
    <source>
        <dbReference type="ARBA" id="ARBA00023242"/>
    </source>
</evidence>
<evidence type="ECO:0000256" key="5">
    <source>
        <dbReference type="ARBA" id="ARBA00022603"/>
    </source>
</evidence>
<reference evidence="10" key="1">
    <citation type="submission" date="2019-03" db="EMBL/GenBank/DDBJ databases">
        <title>Improved annotation for the trematode Fasciola hepatica.</title>
        <authorList>
            <person name="Choi Y.-J."/>
            <person name="Martin J."/>
            <person name="Mitreva M."/>
        </authorList>
    </citation>
    <scope>NUCLEOTIDE SEQUENCE [LARGE SCALE GENOMIC DNA]</scope>
</reference>
<name>A0A4E0RT14_FASHE</name>
<organism evidence="10 11">
    <name type="scientific">Fasciola hepatica</name>
    <name type="common">Liver fluke</name>
    <dbReference type="NCBI Taxonomy" id="6192"/>
    <lineage>
        <taxon>Eukaryota</taxon>
        <taxon>Metazoa</taxon>
        <taxon>Spiralia</taxon>
        <taxon>Lophotrochozoa</taxon>
        <taxon>Platyhelminthes</taxon>
        <taxon>Trematoda</taxon>
        <taxon>Digenea</taxon>
        <taxon>Plagiorchiida</taxon>
        <taxon>Echinostomata</taxon>
        <taxon>Echinostomatoidea</taxon>
        <taxon>Fasciolidae</taxon>
        <taxon>Fasciola</taxon>
    </lineage>
</organism>
<evidence type="ECO:0000313" key="10">
    <source>
        <dbReference type="EMBL" id="THD23737.1"/>
    </source>
</evidence>
<evidence type="ECO:0000256" key="9">
    <source>
        <dbReference type="ARBA" id="ARBA00038126"/>
    </source>
</evidence>
<keyword evidence="7" id="KW-0949">S-adenosyl-L-methionine</keyword>
<comment type="similarity">
    <text evidence="9">Belongs to the methyltransferase superfamily. METTL18 family.</text>
</comment>
<keyword evidence="11" id="KW-1185">Reference proteome</keyword>
<accession>A0A4E0RT14</accession>
<evidence type="ECO:0000256" key="2">
    <source>
        <dbReference type="ARBA" id="ARBA00004496"/>
    </source>
</evidence>
<dbReference type="GO" id="GO:0018064">
    <property type="term" value="F:protein-L-histidine N-tele-methyltransferase activity"/>
    <property type="evidence" value="ECO:0007669"/>
    <property type="project" value="UniProtKB-EC"/>
</dbReference>
<dbReference type="AlphaFoldDB" id="A0A4E0RT14"/>
<comment type="subcellular location">
    <subcellularLocation>
        <location evidence="2">Cytoplasm</location>
    </subcellularLocation>
    <subcellularLocation>
        <location evidence="1">Nucleus</location>
    </subcellularLocation>
</comment>
<dbReference type="EC" id="2.1.1.85" evidence="3"/>
<dbReference type="GO" id="GO:0005634">
    <property type="term" value="C:nucleus"/>
    <property type="evidence" value="ECO:0007669"/>
    <property type="project" value="UniProtKB-SubCell"/>
</dbReference>
<dbReference type="PANTHER" id="PTHR14614">
    <property type="entry name" value="HEPATOCELLULAR CARCINOMA-ASSOCIATED ANTIGEN"/>
    <property type="match status" value="1"/>
</dbReference>
<dbReference type="EMBL" id="JXXN02001976">
    <property type="protein sequence ID" value="THD23737.1"/>
    <property type="molecule type" value="Genomic_DNA"/>
</dbReference>
<protein>
    <recommendedName>
        <fullName evidence="3">protein-histidine N-methyltransferase</fullName>
        <ecNumber evidence="3">2.1.1.85</ecNumber>
    </recommendedName>
</protein>
<evidence type="ECO:0000256" key="1">
    <source>
        <dbReference type="ARBA" id="ARBA00004123"/>
    </source>
</evidence>
<dbReference type="Pfam" id="PF10294">
    <property type="entry name" value="Methyltransf_16"/>
    <property type="match status" value="1"/>
</dbReference>
<dbReference type="CDD" id="cd02440">
    <property type="entry name" value="AdoMet_MTases"/>
    <property type="match status" value="1"/>
</dbReference>
<keyword evidence="5 10" id="KW-0489">Methyltransferase</keyword>
<evidence type="ECO:0000256" key="3">
    <source>
        <dbReference type="ARBA" id="ARBA00012533"/>
    </source>
</evidence>
<dbReference type="InterPro" id="IPR029063">
    <property type="entry name" value="SAM-dependent_MTases_sf"/>
</dbReference>
<dbReference type="PANTHER" id="PTHR14614:SF39">
    <property type="entry name" value="HISTIDINE PROTEIN METHYLTRANSFERASE 1 HOMOLOG"/>
    <property type="match status" value="1"/>
</dbReference>
<evidence type="ECO:0000256" key="4">
    <source>
        <dbReference type="ARBA" id="ARBA00022490"/>
    </source>
</evidence>
<dbReference type="Proteomes" id="UP000230066">
    <property type="component" value="Unassembled WGS sequence"/>
</dbReference>
<evidence type="ECO:0000256" key="6">
    <source>
        <dbReference type="ARBA" id="ARBA00022679"/>
    </source>
</evidence>
<evidence type="ECO:0000313" key="11">
    <source>
        <dbReference type="Proteomes" id="UP000230066"/>
    </source>
</evidence>
<dbReference type="Gene3D" id="3.40.50.150">
    <property type="entry name" value="Vaccinia Virus protein VP39"/>
    <property type="match status" value="1"/>
</dbReference>
<comment type="caution">
    <text evidence="10">The sequence shown here is derived from an EMBL/GenBank/DDBJ whole genome shotgun (WGS) entry which is preliminary data.</text>
</comment>
<dbReference type="GO" id="GO:0005737">
    <property type="term" value="C:cytoplasm"/>
    <property type="evidence" value="ECO:0007669"/>
    <property type="project" value="UniProtKB-SubCell"/>
</dbReference>
<sequence>MLGENEEEIDINANWYYTTEIKRFTLADGSRDTQSLPTMIIPLGLGPIPALKLVSENALEHYLREKTNENGNSNPVLASLGSGKDIVPGVVEGGFTVWNGSRQMVEFLIDKGLLEGLHSKRILELGCGAGIPGLAALKVGAASVTFQDYNPEVLVYWTIPNVSLNAVGPELGRANFVSGDWAQLAVEWESERPSERYDVILTAETIYRTDLYSRLHRACDACLAPDGEVLVFCKITYGPGGTLWDFLEFVNTQQRFRTIVNQVAYDGVQTFLIQMRRISGSVC</sequence>
<keyword evidence="4" id="KW-0963">Cytoplasm</keyword>
<gene>
    <name evidence="10" type="ORF">D915_005415</name>
</gene>
<keyword evidence="8" id="KW-0539">Nucleus</keyword>
<dbReference type="GO" id="GO:0032259">
    <property type="term" value="P:methylation"/>
    <property type="evidence" value="ECO:0007669"/>
    <property type="project" value="UniProtKB-KW"/>
</dbReference>
<dbReference type="SUPFAM" id="SSF53335">
    <property type="entry name" value="S-adenosyl-L-methionine-dependent methyltransferases"/>
    <property type="match status" value="1"/>
</dbReference>
<proteinExistence type="inferred from homology"/>
<evidence type="ECO:0000256" key="7">
    <source>
        <dbReference type="ARBA" id="ARBA00022691"/>
    </source>
</evidence>
<keyword evidence="6" id="KW-0808">Transferase</keyword>